<feature type="compositionally biased region" description="Basic and acidic residues" evidence="1">
    <location>
        <begin position="450"/>
        <end position="463"/>
    </location>
</feature>
<feature type="region of interest" description="Disordered" evidence="1">
    <location>
        <begin position="37"/>
        <end position="174"/>
    </location>
</feature>
<evidence type="ECO:0000313" key="2">
    <source>
        <dbReference type="EMBL" id="KAK3331162.1"/>
    </source>
</evidence>
<proteinExistence type="predicted"/>
<evidence type="ECO:0000313" key="3">
    <source>
        <dbReference type="Proteomes" id="UP001283341"/>
    </source>
</evidence>
<feature type="compositionally biased region" description="Basic residues" evidence="1">
    <location>
        <begin position="426"/>
        <end position="436"/>
    </location>
</feature>
<feature type="region of interest" description="Disordered" evidence="1">
    <location>
        <begin position="670"/>
        <end position="700"/>
    </location>
</feature>
<feature type="compositionally biased region" description="Polar residues" evidence="1">
    <location>
        <begin position="309"/>
        <end position="321"/>
    </location>
</feature>
<accession>A0AAE0IU20</accession>
<dbReference type="EMBL" id="JAUEDM010000001">
    <property type="protein sequence ID" value="KAK3331162.1"/>
    <property type="molecule type" value="Genomic_DNA"/>
</dbReference>
<name>A0AAE0IU20_9PEZI</name>
<feature type="region of interest" description="Disordered" evidence="1">
    <location>
        <begin position="228"/>
        <end position="584"/>
    </location>
</feature>
<feature type="compositionally biased region" description="Basic residues" evidence="1">
    <location>
        <begin position="357"/>
        <end position="367"/>
    </location>
</feature>
<feature type="compositionally biased region" description="Acidic residues" evidence="1">
    <location>
        <begin position="95"/>
        <end position="110"/>
    </location>
</feature>
<dbReference type="AlphaFoldDB" id="A0AAE0IU20"/>
<feature type="compositionally biased region" description="Acidic residues" evidence="1">
    <location>
        <begin position="278"/>
        <end position="287"/>
    </location>
</feature>
<protein>
    <submittedName>
        <fullName evidence="2">Uncharacterized protein</fullName>
    </submittedName>
</protein>
<evidence type="ECO:0000256" key="1">
    <source>
        <dbReference type="SAM" id="MobiDB-lite"/>
    </source>
</evidence>
<reference evidence="2" key="1">
    <citation type="journal article" date="2023" name="Mol. Phylogenet. Evol.">
        <title>Genome-scale phylogeny and comparative genomics of the fungal order Sordariales.</title>
        <authorList>
            <person name="Hensen N."/>
            <person name="Bonometti L."/>
            <person name="Westerberg I."/>
            <person name="Brannstrom I.O."/>
            <person name="Guillou S."/>
            <person name="Cros-Aarteil S."/>
            <person name="Calhoun S."/>
            <person name="Haridas S."/>
            <person name="Kuo A."/>
            <person name="Mondo S."/>
            <person name="Pangilinan J."/>
            <person name="Riley R."/>
            <person name="LaButti K."/>
            <person name="Andreopoulos B."/>
            <person name="Lipzen A."/>
            <person name="Chen C."/>
            <person name="Yan M."/>
            <person name="Daum C."/>
            <person name="Ng V."/>
            <person name="Clum A."/>
            <person name="Steindorff A."/>
            <person name="Ohm R.A."/>
            <person name="Martin F."/>
            <person name="Silar P."/>
            <person name="Natvig D.O."/>
            <person name="Lalanne C."/>
            <person name="Gautier V."/>
            <person name="Ament-Velasquez S.L."/>
            <person name="Kruys A."/>
            <person name="Hutchinson M.I."/>
            <person name="Powell A.J."/>
            <person name="Barry K."/>
            <person name="Miller A.N."/>
            <person name="Grigoriev I.V."/>
            <person name="Debuchy R."/>
            <person name="Gladieux P."/>
            <person name="Hiltunen Thoren M."/>
            <person name="Johannesson H."/>
        </authorList>
    </citation>
    <scope>NUCLEOTIDE SEQUENCE</scope>
    <source>
        <strain evidence="2">CBS 118394</strain>
    </source>
</reference>
<feature type="compositionally biased region" description="Acidic residues" evidence="1">
    <location>
        <begin position="378"/>
        <end position="393"/>
    </location>
</feature>
<comment type="caution">
    <text evidence="2">The sequence shown here is derived from an EMBL/GenBank/DDBJ whole genome shotgun (WGS) entry which is preliminary data.</text>
</comment>
<gene>
    <name evidence="2" type="ORF">B0H66DRAFT_91806</name>
</gene>
<feature type="compositionally biased region" description="Basic and acidic residues" evidence="1">
    <location>
        <begin position="41"/>
        <end position="62"/>
    </location>
</feature>
<organism evidence="2 3">
    <name type="scientific">Apodospora peruviana</name>
    <dbReference type="NCBI Taxonomy" id="516989"/>
    <lineage>
        <taxon>Eukaryota</taxon>
        <taxon>Fungi</taxon>
        <taxon>Dikarya</taxon>
        <taxon>Ascomycota</taxon>
        <taxon>Pezizomycotina</taxon>
        <taxon>Sordariomycetes</taxon>
        <taxon>Sordariomycetidae</taxon>
        <taxon>Sordariales</taxon>
        <taxon>Lasiosphaeriaceae</taxon>
        <taxon>Apodospora</taxon>
    </lineage>
</organism>
<feature type="compositionally biased region" description="Basic residues" evidence="1">
    <location>
        <begin position="145"/>
        <end position="154"/>
    </location>
</feature>
<feature type="region of interest" description="Disordered" evidence="1">
    <location>
        <begin position="603"/>
        <end position="635"/>
    </location>
</feature>
<feature type="compositionally biased region" description="Low complexity" evidence="1">
    <location>
        <begin position="155"/>
        <end position="166"/>
    </location>
</feature>
<reference evidence="2" key="2">
    <citation type="submission" date="2023-06" db="EMBL/GenBank/DDBJ databases">
        <authorList>
            <consortium name="Lawrence Berkeley National Laboratory"/>
            <person name="Haridas S."/>
            <person name="Hensen N."/>
            <person name="Bonometti L."/>
            <person name="Westerberg I."/>
            <person name="Brannstrom I.O."/>
            <person name="Guillou S."/>
            <person name="Cros-Aarteil S."/>
            <person name="Calhoun S."/>
            <person name="Kuo A."/>
            <person name="Mondo S."/>
            <person name="Pangilinan J."/>
            <person name="Riley R."/>
            <person name="Labutti K."/>
            <person name="Andreopoulos B."/>
            <person name="Lipzen A."/>
            <person name="Chen C."/>
            <person name="Yanf M."/>
            <person name="Daum C."/>
            <person name="Ng V."/>
            <person name="Clum A."/>
            <person name="Steindorff A."/>
            <person name="Ohm R."/>
            <person name="Martin F."/>
            <person name="Silar P."/>
            <person name="Natvig D."/>
            <person name="Lalanne C."/>
            <person name="Gautier V."/>
            <person name="Ament-Velasquez S.L."/>
            <person name="Kruys A."/>
            <person name="Hutchinson M.I."/>
            <person name="Powell A.J."/>
            <person name="Barry K."/>
            <person name="Miller A.N."/>
            <person name="Grigoriev I.V."/>
            <person name="Debuchy R."/>
            <person name="Gladieux P."/>
            <person name="Thoren M.H."/>
            <person name="Johannesson H."/>
        </authorList>
    </citation>
    <scope>NUCLEOTIDE SEQUENCE</scope>
    <source>
        <strain evidence="2">CBS 118394</strain>
    </source>
</reference>
<feature type="compositionally biased region" description="Low complexity" evidence="1">
    <location>
        <begin position="322"/>
        <end position="338"/>
    </location>
</feature>
<feature type="compositionally biased region" description="Basic and acidic residues" evidence="1">
    <location>
        <begin position="616"/>
        <end position="629"/>
    </location>
</feature>
<sequence>MDLLPHDDTTTTEYDSGGSEGVDYVYEGQQVVAAAAQVMMKRGDSQRSRKDASPKRKIEPKGKQRRSSRSSPTQQCICGAATQKASDDGESTTALDEEEDDDTGIDTDDEGGTKKRICNVNGPPTKPHLSGPEDAEGQQQCCSDRKKKAGKKKSATSGKRSSGRRSPYIEEYPDEPRPVILLKEHKLPRRFSSAGSEEKLQRGIGGVVRDPVEEHLMASSLGRAQTMMQMGKRPPWVSTHQAMRTPDQLQHPEQHRQRRRRDFRYEVLPGGHRFSGSDMEDDSDFESGGEHQPTGAGPSTPRRRPSHHYQATTGVETVTARSSVWKHSSSPKYSSSWPMQHGSHYPAPPAVDPARQRAPRRRHHNHRDRPDDHLGYESGDESEDIFDGEFEFDENTHQIRRPARPPHQREERAAHSASSSSPTGRTQRRHHHHHRQVPAPTPAPAALEQPLHHSHDDPDEPRATRPRRVRPPRPPIARTVVTSRPSMAAMDQGRSRTSVATELCDIWRGRPEDWESPYSSSGCDESDDDPTHAQMLLLEGTPPARASSPQLLPPSMRRSTDMSHFSVRGGRTRSPSPVLCGPRRTRTWDAGDERYFLLDAAPTVPSVRGGGGGGGRRRDPSRCPTERSRWTMMAPPPMDDYFEDYEMMDEEEEEQDYCYGFAPLFVSAPSPPWGSTSSPPPLRSRRAPFSSPSPPRETRELILAPMPTRMAAARFNFDKSYTELSRALL</sequence>
<keyword evidence="3" id="KW-1185">Reference proteome</keyword>
<feature type="region of interest" description="Disordered" evidence="1">
    <location>
        <begin position="1"/>
        <end position="22"/>
    </location>
</feature>
<dbReference type="Proteomes" id="UP001283341">
    <property type="component" value="Unassembled WGS sequence"/>
</dbReference>